<feature type="transmembrane region" description="Helical" evidence="8">
    <location>
        <begin position="88"/>
        <end position="107"/>
    </location>
</feature>
<feature type="transmembrane region" description="Helical" evidence="8">
    <location>
        <begin position="26"/>
        <end position="45"/>
    </location>
</feature>
<keyword evidence="6 8" id="KW-0472">Membrane</keyword>
<evidence type="ECO:0000256" key="7">
    <source>
        <dbReference type="ARBA" id="ARBA00024033"/>
    </source>
</evidence>
<reference evidence="9 10" key="1">
    <citation type="submission" date="2023-02" db="EMBL/GenBank/DDBJ databases">
        <title>Dictyobacter halimunensis sp. nov., a new member of the class Ktedonobacteria from forest soil in a geothermal area.</title>
        <authorList>
            <person name="Rachmania M.K."/>
            <person name="Ningsih F."/>
            <person name="Sakai Y."/>
            <person name="Yabe S."/>
            <person name="Yokota A."/>
            <person name="Sjamsuridzal W."/>
        </authorList>
    </citation>
    <scope>NUCLEOTIDE SEQUENCE [LARGE SCALE GENOMIC DNA]</scope>
    <source>
        <strain evidence="9 10">S3.2.2.5</strain>
    </source>
</reference>
<sequence>MPTLEQLSPPVHQGHVSSSFGETWRLPLLCLLLLIAIVYNTFFALNAPLPDTNENPLLVAELISYLPYLLACVLVLSTRAPEGRKRWLELGIILLGAVVLRAQLLGIQPNLSRDSWRYLWDARVTLHGFSPYTYAPNHPLLLHLRNMLYENSRFRNVPTIYPPGAQGFYLLSYLLVPDNLPFLKALFSLCEMVSTGLLALLLQRKGFDPARCLIYGWCPVAIVEAALQGHVDALMVMFIMLTLVCSQGTWRGARAVTGLCLALATLTKLYPILLLVVVWRGRRDWWLLITCLLTIALSYIPYLILGHGQIFGFFASYASEVGSMNGGPLALFMYRLSKQTGWPLQVTYAVDLLLVCSVSLWIGIRRLQERISLEASVLILFCVIFLISSHVFPWYTTVLLPPVAMMVGAPWTRASGWSGRALACIGLWYFVCASIFSYFFGTSLNWNLYYTYVYGVTAVFLLLALLLGMRNWRIDRRTRSASQGGPQYIQL</sequence>
<proteinExistence type="inferred from homology"/>
<keyword evidence="5 8" id="KW-1133">Transmembrane helix</keyword>
<keyword evidence="4 8" id="KW-0812">Transmembrane</keyword>
<feature type="transmembrane region" description="Helical" evidence="8">
    <location>
        <begin position="214"/>
        <end position="243"/>
    </location>
</feature>
<feature type="transmembrane region" description="Helical" evidence="8">
    <location>
        <begin position="285"/>
        <end position="304"/>
    </location>
</feature>
<evidence type="ECO:0000256" key="2">
    <source>
        <dbReference type="ARBA" id="ARBA00022475"/>
    </source>
</evidence>
<feature type="transmembrane region" description="Helical" evidence="8">
    <location>
        <begin position="452"/>
        <end position="469"/>
    </location>
</feature>
<evidence type="ECO:0000256" key="1">
    <source>
        <dbReference type="ARBA" id="ARBA00004651"/>
    </source>
</evidence>
<dbReference type="RefSeq" id="WP_338255329.1">
    <property type="nucleotide sequence ID" value="NZ_BSRI01000002.1"/>
</dbReference>
<name>A0ABQ6FXA6_9CHLR</name>
<evidence type="ECO:0008006" key="11">
    <source>
        <dbReference type="Google" id="ProtNLM"/>
    </source>
</evidence>
<organism evidence="9 10">
    <name type="scientific">Dictyobacter halimunensis</name>
    <dbReference type="NCBI Taxonomy" id="3026934"/>
    <lineage>
        <taxon>Bacteria</taxon>
        <taxon>Bacillati</taxon>
        <taxon>Chloroflexota</taxon>
        <taxon>Ktedonobacteria</taxon>
        <taxon>Ktedonobacterales</taxon>
        <taxon>Dictyobacteraceae</taxon>
        <taxon>Dictyobacter</taxon>
    </lineage>
</organism>
<dbReference type="Pfam" id="PF09594">
    <property type="entry name" value="GT87"/>
    <property type="match status" value="1"/>
</dbReference>
<feature type="transmembrane region" description="Helical" evidence="8">
    <location>
        <begin position="346"/>
        <end position="364"/>
    </location>
</feature>
<accession>A0ABQ6FXA6</accession>
<feature type="transmembrane region" description="Helical" evidence="8">
    <location>
        <begin position="182"/>
        <end position="202"/>
    </location>
</feature>
<gene>
    <name evidence="9" type="ORF">KDH_57380</name>
</gene>
<comment type="subcellular location">
    <subcellularLocation>
        <location evidence="1">Cell membrane</location>
        <topology evidence="1">Multi-pass membrane protein</topology>
    </subcellularLocation>
</comment>
<dbReference type="Proteomes" id="UP001344906">
    <property type="component" value="Unassembled WGS sequence"/>
</dbReference>
<evidence type="ECO:0000256" key="6">
    <source>
        <dbReference type="ARBA" id="ARBA00023136"/>
    </source>
</evidence>
<evidence type="ECO:0000256" key="3">
    <source>
        <dbReference type="ARBA" id="ARBA00022679"/>
    </source>
</evidence>
<comment type="caution">
    <text evidence="9">The sequence shown here is derived from an EMBL/GenBank/DDBJ whole genome shotgun (WGS) entry which is preliminary data.</text>
</comment>
<comment type="similarity">
    <text evidence="7">Belongs to the glycosyltransferase 87 family.</text>
</comment>
<feature type="transmembrane region" description="Helical" evidence="8">
    <location>
        <begin position="421"/>
        <end position="440"/>
    </location>
</feature>
<dbReference type="EMBL" id="BSRI01000002">
    <property type="protein sequence ID" value="GLV58910.1"/>
    <property type="molecule type" value="Genomic_DNA"/>
</dbReference>
<evidence type="ECO:0000256" key="5">
    <source>
        <dbReference type="ARBA" id="ARBA00022989"/>
    </source>
</evidence>
<evidence type="ECO:0000313" key="9">
    <source>
        <dbReference type="EMBL" id="GLV58910.1"/>
    </source>
</evidence>
<evidence type="ECO:0000256" key="4">
    <source>
        <dbReference type="ARBA" id="ARBA00022692"/>
    </source>
</evidence>
<keyword evidence="3" id="KW-0808">Transferase</keyword>
<keyword evidence="2" id="KW-1003">Cell membrane</keyword>
<dbReference type="InterPro" id="IPR018584">
    <property type="entry name" value="GT87"/>
</dbReference>
<protein>
    <recommendedName>
        <fullName evidence="11">DUF2029 domain-containing protein</fullName>
    </recommendedName>
</protein>
<feature type="transmembrane region" description="Helical" evidence="8">
    <location>
        <begin position="376"/>
        <end position="400"/>
    </location>
</feature>
<evidence type="ECO:0000313" key="10">
    <source>
        <dbReference type="Proteomes" id="UP001344906"/>
    </source>
</evidence>
<keyword evidence="10" id="KW-1185">Reference proteome</keyword>
<feature type="transmembrane region" description="Helical" evidence="8">
    <location>
        <begin position="255"/>
        <end position="278"/>
    </location>
</feature>
<evidence type="ECO:0000256" key="8">
    <source>
        <dbReference type="SAM" id="Phobius"/>
    </source>
</evidence>
<feature type="transmembrane region" description="Helical" evidence="8">
    <location>
        <begin position="57"/>
        <end position="76"/>
    </location>
</feature>